<comment type="caution">
    <text evidence="1">The sequence shown here is derived from an EMBL/GenBank/DDBJ whole genome shotgun (WGS) entry which is preliminary data.</text>
</comment>
<organism evidence="1 2">
    <name type="scientific">Cymbomonas tetramitiformis</name>
    <dbReference type="NCBI Taxonomy" id="36881"/>
    <lineage>
        <taxon>Eukaryota</taxon>
        <taxon>Viridiplantae</taxon>
        <taxon>Chlorophyta</taxon>
        <taxon>Pyramimonadophyceae</taxon>
        <taxon>Pyramimonadales</taxon>
        <taxon>Pyramimonadaceae</taxon>
        <taxon>Cymbomonas</taxon>
    </lineage>
</organism>
<dbReference type="GO" id="GO:0051301">
    <property type="term" value="P:cell division"/>
    <property type="evidence" value="ECO:0007669"/>
    <property type="project" value="InterPro"/>
</dbReference>
<dbReference type="Pfam" id="PF03776">
    <property type="entry name" value="MinE"/>
    <property type="match status" value="1"/>
</dbReference>
<gene>
    <name evidence="1" type="ORF">CYMTET_45235</name>
</gene>
<evidence type="ECO:0000313" key="2">
    <source>
        <dbReference type="Proteomes" id="UP001190700"/>
    </source>
</evidence>
<dbReference type="Proteomes" id="UP001190700">
    <property type="component" value="Unassembled WGS sequence"/>
</dbReference>
<evidence type="ECO:0000313" key="1">
    <source>
        <dbReference type="EMBL" id="KAK3245182.1"/>
    </source>
</evidence>
<dbReference type="InterPro" id="IPR005527">
    <property type="entry name" value="MinE"/>
</dbReference>
<dbReference type="EMBL" id="LGRX02030932">
    <property type="protein sequence ID" value="KAK3245182.1"/>
    <property type="molecule type" value="Genomic_DNA"/>
</dbReference>
<keyword evidence="2" id="KW-1185">Reference proteome</keyword>
<sequence>MAQKGFREKFQAAKLLFFPPKIEDTPRNAVKGRLKELMFTERYGVTPEDLEALRERVKQVVAEYLEMYPEDVHRTRLQPALKIKYDSRTKKSYCYVTFRVQGIKPNVLKKETDFLLEQLRQDEEELYLEDIPSSPSIPFLLSCPNHFINGLA</sequence>
<accession>A0AAE0EYT6</accession>
<proteinExistence type="predicted"/>
<name>A0AAE0EYT6_9CHLO</name>
<protein>
    <submittedName>
        <fullName evidence="1">Uncharacterized protein</fullName>
    </submittedName>
</protein>
<reference evidence="1 2" key="1">
    <citation type="journal article" date="2015" name="Genome Biol. Evol.">
        <title>Comparative Genomics of a Bacterivorous Green Alga Reveals Evolutionary Causalities and Consequences of Phago-Mixotrophic Mode of Nutrition.</title>
        <authorList>
            <person name="Burns J.A."/>
            <person name="Paasch A."/>
            <person name="Narechania A."/>
            <person name="Kim E."/>
        </authorList>
    </citation>
    <scope>NUCLEOTIDE SEQUENCE [LARGE SCALE GENOMIC DNA]</scope>
    <source>
        <strain evidence="1 2">PLY_AMNH</strain>
    </source>
</reference>
<dbReference type="AlphaFoldDB" id="A0AAE0EYT6"/>